<dbReference type="Proteomes" id="UP000178256">
    <property type="component" value="Unassembled WGS sequence"/>
</dbReference>
<dbReference type="EMBL" id="MGKL01000006">
    <property type="protein sequence ID" value="OGN26349.1"/>
    <property type="molecule type" value="Genomic_DNA"/>
</dbReference>
<keyword evidence="1" id="KW-0472">Membrane</keyword>
<reference evidence="2 3" key="1">
    <citation type="journal article" date="2016" name="Nat. Commun.">
        <title>Thousands of microbial genomes shed light on interconnected biogeochemical processes in an aquifer system.</title>
        <authorList>
            <person name="Anantharaman K."/>
            <person name="Brown C.T."/>
            <person name="Hug L.A."/>
            <person name="Sharon I."/>
            <person name="Castelle C.J."/>
            <person name="Probst A.J."/>
            <person name="Thomas B.C."/>
            <person name="Singh A."/>
            <person name="Wilkins M.J."/>
            <person name="Karaoz U."/>
            <person name="Brodie E.L."/>
            <person name="Williams K.H."/>
            <person name="Hubbard S.S."/>
            <person name="Banfield J.F."/>
        </authorList>
    </citation>
    <scope>NUCLEOTIDE SEQUENCE [LARGE SCALE GENOMIC DNA]</scope>
</reference>
<organism evidence="2 3">
    <name type="scientific">Candidatus Yanofskybacteria bacterium RIFCSPLOWO2_01_FULL_44_22</name>
    <dbReference type="NCBI Taxonomy" id="1802697"/>
    <lineage>
        <taxon>Bacteria</taxon>
        <taxon>Candidatus Yanofskyibacteriota</taxon>
    </lineage>
</organism>
<keyword evidence="1" id="KW-1133">Transmembrane helix</keyword>
<comment type="caution">
    <text evidence="2">The sequence shown here is derived from an EMBL/GenBank/DDBJ whole genome shotgun (WGS) entry which is preliminary data.</text>
</comment>
<name>A0A1F8GPI7_9BACT</name>
<evidence type="ECO:0000256" key="1">
    <source>
        <dbReference type="SAM" id="Phobius"/>
    </source>
</evidence>
<protein>
    <submittedName>
        <fullName evidence="2">Uncharacterized protein</fullName>
    </submittedName>
</protein>
<dbReference type="AlphaFoldDB" id="A0A1F8GPI7"/>
<keyword evidence="1" id="KW-0812">Transmembrane</keyword>
<evidence type="ECO:0000313" key="3">
    <source>
        <dbReference type="Proteomes" id="UP000178256"/>
    </source>
</evidence>
<accession>A0A1F8GPI7</accession>
<gene>
    <name evidence="2" type="ORF">A2925_00460</name>
</gene>
<sequence length="106" mass="12554">MLHLIDFSPVSNLCIISFTQNLKSPLLKLWNDGFSFNVHLNLVFKLIKGKRFLKQTRLTFLFLCAMIVDVCFYLSSLFYYLYFFRSSNHTPTFTTYYSRKGKEVVL</sequence>
<feature type="transmembrane region" description="Helical" evidence="1">
    <location>
        <begin position="58"/>
        <end position="82"/>
    </location>
</feature>
<proteinExistence type="predicted"/>
<evidence type="ECO:0000313" key="2">
    <source>
        <dbReference type="EMBL" id="OGN26349.1"/>
    </source>
</evidence>